<name>A0ABP1RYG5_9HEXA</name>
<dbReference type="EMBL" id="CAXLJM020000124">
    <property type="protein sequence ID" value="CAL8139086.1"/>
    <property type="molecule type" value="Genomic_DNA"/>
</dbReference>
<feature type="domain" description="F-box" evidence="2">
    <location>
        <begin position="13"/>
        <end position="54"/>
    </location>
</feature>
<evidence type="ECO:0000313" key="4">
    <source>
        <dbReference type="Proteomes" id="UP001642540"/>
    </source>
</evidence>
<evidence type="ECO:0000256" key="1">
    <source>
        <dbReference type="SAM" id="MobiDB-lite"/>
    </source>
</evidence>
<evidence type="ECO:0000313" key="3">
    <source>
        <dbReference type="EMBL" id="CAL8139086.1"/>
    </source>
</evidence>
<dbReference type="Pfam" id="PF12937">
    <property type="entry name" value="F-box-like"/>
    <property type="match status" value="1"/>
</dbReference>
<dbReference type="SUPFAM" id="SSF81383">
    <property type="entry name" value="F-box domain"/>
    <property type="match status" value="1"/>
</dbReference>
<dbReference type="Proteomes" id="UP001642540">
    <property type="component" value="Unassembled WGS sequence"/>
</dbReference>
<protein>
    <recommendedName>
        <fullName evidence="2">F-box domain-containing protein</fullName>
    </recommendedName>
</protein>
<dbReference type="InterPro" id="IPR036047">
    <property type="entry name" value="F-box-like_dom_sf"/>
</dbReference>
<dbReference type="SUPFAM" id="SSF52047">
    <property type="entry name" value="RNI-like"/>
    <property type="match status" value="1"/>
</dbReference>
<sequence>MDLVTPKAPEEILPLEVWGMILDHLRSPSDLLNCNKVCKAWRKLLELKKTTFLMPKVFPILYKYMETIEDEDERQLDENEETVNTTILKIRLVSHGWKESVDNFHQNYPTLNNIGFMALKEEEYLEDVDPFSLLGYGFRGREPVTRMENFLRKGFSPDSNPFITRCIRYYDHHYINQHQSNSQTAFKNILEAFGSHIWTCVLQLTIDTTNADFYKFVRSYLNLMPNLRSFRLEFLGPENSLKRKRNLEKEDLELLLKNEPLPRLEHLTTLRMSNVPYPLSVGLLANNGHLQKLSFRSAIRNNPKAFLPDCIANLKLPTLMQLEFPCNEKRLLSFPKISWPITVLYLNVEAAKLKNVFQVVASHFSNTLEHLALRYDTTIKNSKEMKQTRLDLPKLRTFQLEVIPLEVETIDFLQGCTALQEIQLAFYVYAKDKETDKHSSSRVSMDGDEDDNAGLSTDEEDNSGLSTDEEDNAGLSRDEEDNSGLSTDEEDNSGLSTDEEDNAGLSTDEEDNPGLSTDEEDNAVIQFKDCITSMNQSNIWRILDKLQCIKFKINGIEDDVSYRIHDFTRYPGQIHKFTRRQFEKFSNTN</sequence>
<dbReference type="Gene3D" id="1.20.1280.50">
    <property type="match status" value="1"/>
</dbReference>
<proteinExistence type="predicted"/>
<feature type="region of interest" description="Disordered" evidence="1">
    <location>
        <begin position="437"/>
        <end position="518"/>
    </location>
</feature>
<dbReference type="InterPro" id="IPR001810">
    <property type="entry name" value="F-box_dom"/>
</dbReference>
<evidence type="ECO:0000259" key="2">
    <source>
        <dbReference type="SMART" id="SM00256"/>
    </source>
</evidence>
<organism evidence="3 4">
    <name type="scientific">Orchesella dallaii</name>
    <dbReference type="NCBI Taxonomy" id="48710"/>
    <lineage>
        <taxon>Eukaryota</taxon>
        <taxon>Metazoa</taxon>
        <taxon>Ecdysozoa</taxon>
        <taxon>Arthropoda</taxon>
        <taxon>Hexapoda</taxon>
        <taxon>Collembola</taxon>
        <taxon>Entomobryomorpha</taxon>
        <taxon>Entomobryoidea</taxon>
        <taxon>Orchesellidae</taxon>
        <taxon>Orchesellinae</taxon>
        <taxon>Orchesella</taxon>
    </lineage>
</organism>
<keyword evidence="4" id="KW-1185">Reference proteome</keyword>
<comment type="caution">
    <text evidence="3">The sequence shown here is derived from an EMBL/GenBank/DDBJ whole genome shotgun (WGS) entry which is preliminary data.</text>
</comment>
<accession>A0ABP1RYG5</accession>
<gene>
    <name evidence="3" type="ORF">ODALV1_LOCUS27680</name>
</gene>
<reference evidence="3 4" key="1">
    <citation type="submission" date="2024-08" db="EMBL/GenBank/DDBJ databases">
        <authorList>
            <person name="Cucini C."/>
            <person name="Frati F."/>
        </authorList>
    </citation>
    <scope>NUCLEOTIDE SEQUENCE [LARGE SCALE GENOMIC DNA]</scope>
</reference>
<feature type="compositionally biased region" description="Acidic residues" evidence="1">
    <location>
        <begin position="446"/>
        <end position="518"/>
    </location>
</feature>
<dbReference type="SMART" id="SM00256">
    <property type="entry name" value="FBOX"/>
    <property type="match status" value="1"/>
</dbReference>